<organism evidence="1">
    <name type="scientific">Anguilla anguilla</name>
    <name type="common">European freshwater eel</name>
    <name type="synonym">Muraena anguilla</name>
    <dbReference type="NCBI Taxonomy" id="7936"/>
    <lineage>
        <taxon>Eukaryota</taxon>
        <taxon>Metazoa</taxon>
        <taxon>Chordata</taxon>
        <taxon>Craniata</taxon>
        <taxon>Vertebrata</taxon>
        <taxon>Euteleostomi</taxon>
        <taxon>Actinopterygii</taxon>
        <taxon>Neopterygii</taxon>
        <taxon>Teleostei</taxon>
        <taxon>Anguilliformes</taxon>
        <taxon>Anguillidae</taxon>
        <taxon>Anguilla</taxon>
    </lineage>
</organism>
<reference evidence="1" key="1">
    <citation type="submission" date="2014-11" db="EMBL/GenBank/DDBJ databases">
        <authorList>
            <person name="Amaro Gonzalez C."/>
        </authorList>
    </citation>
    <scope>NUCLEOTIDE SEQUENCE</scope>
</reference>
<dbReference type="AlphaFoldDB" id="A0A0E9P5Y4"/>
<evidence type="ECO:0000313" key="1">
    <source>
        <dbReference type="EMBL" id="JAG99868.1"/>
    </source>
</evidence>
<proteinExistence type="predicted"/>
<accession>A0A0E9P5Y4</accession>
<sequence length="24" mass="2921">MCEMFQLSEMHSKQFQSQLNRTNC</sequence>
<name>A0A0E9P5Y4_ANGAN</name>
<dbReference type="EMBL" id="GBXM01108708">
    <property type="protein sequence ID" value="JAG99868.1"/>
    <property type="molecule type" value="Transcribed_RNA"/>
</dbReference>
<reference evidence="1" key="2">
    <citation type="journal article" date="2015" name="Fish Shellfish Immunol.">
        <title>Early steps in the European eel (Anguilla anguilla)-Vibrio vulnificus interaction in the gills: Role of the RtxA13 toxin.</title>
        <authorList>
            <person name="Callol A."/>
            <person name="Pajuelo D."/>
            <person name="Ebbesson L."/>
            <person name="Teles M."/>
            <person name="MacKenzie S."/>
            <person name="Amaro C."/>
        </authorList>
    </citation>
    <scope>NUCLEOTIDE SEQUENCE</scope>
</reference>
<protein>
    <submittedName>
        <fullName evidence="1">Uncharacterized protein</fullName>
    </submittedName>
</protein>